<comment type="caution">
    <text evidence="2">The sequence shown here is derived from an EMBL/GenBank/DDBJ whole genome shotgun (WGS) entry which is preliminary data.</text>
</comment>
<evidence type="ECO:0000313" key="2">
    <source>
        <dbReference type="EMBL" id="OGK39331.1"/>
    </source>
</evidence>
<name>A0A1F7I7I6_9BACT</name>
<feature type="transmembrane region" description="Helical" evidence="1">
    <location>
        <begin position="294"/>
        <end position="312"/>
    </location>
</feature>
<keyword evidence="1" id="KW-1133">Transmembrane helix</keyword>
<feature type="transmembrane region" description="Helical" evidence="1">
    <location>
        <begin position="134"/>
        <end position="163"/>
    </location>
</feature>
<reference evidence="2 3" key="1">
    <citation type="journal article" date="2016" name="Nat. Commun.">
        <title>Thousands of microbial genomes shed light on interconnected biogeochemical processes in an aquifer system.</title>
        <authorList>
            <person name="Anantharaman K."/>
            <person name="Brown C.T."/>
            <person name="Hug L.A."/>
            <person name="Sharon I."/>
            <person name="Castelle C.J."/>
            <person name="Probst A.J."/>
            <person name="Thomas B.C."/>
            <person name="Singh A."/>
            <person name="Wilkins M.J."/>
            <person name="Karaoz U."/>
            <person name="Brodie E.L."/>
            <person name="Williams K.H."/>
            <person name="Hubbard S.S."/>
            <person name="Banfield J.F."/>
        </authorList>
    </citation>
    <scope>NUCLEOTIDE SEQUENCE [LARGE SCALE GENOMIC DNA]</scope>
</reference>
<dbReference type="AlphaFoldDB" id="A0A1F7I7I6"/>
<feature type="transmembrane region" description="Helical" evidence="1">
    <location>
        <begin position="87"/>
        <end position="114"/>
    </location>
</feature>
<sequence>MHRVKLIIVDLLLLFIITAPAFFRILNNQYFSIHDDQHIVRLFLLDEGLKQGYLYPRWVGGLGFGFGYPLFNFYPSLIYYIGELFHILGFSLIWSIKLVFISGFYLGAIGMYLLVKKLTNRLSALLSATLYTYFFYHAVLIYVRGALAEFFSLAVLPFVFLVLENLSYKTNWRNVIYFGITLAFLILTHPLITLPTLIFIGLFFLFYFFQADKKKEFIKCTFLGGLIGLSFSAFFWFPSMAERKFTLTDIILTGELASYKLHFIHPQQFIYSPWGYGGSGLGLSDGMTFQLGKIHIGLAIGAIILSFIYYFFTHVRHSGKPGTVLHLAHPESDSGVSANWRIPRTTTSLFYFIVFLLLLSLFMTTEYSSFIWDRVKYLWYLQFPWRFLTFSAIFISIIGGYCIYFLFKLLEQYIQHPRLNILLRRSITSVVTVVLILGTIFTYQKYFKPQRYILTNDKVRTSFDEISWRISRTSYEFVPKDVKTKKSELNTTLLAIEKKDLPKKSYEIISGQGRVAVLKNKFQDKEFLVDAKTPMIFRLNTYNFPGWKAYLGNQQVEIKDDNDFRLITTNIPIGRQTIKFTFENTAVRNTANFISLSAFVFTCWVLFKKLKKVDG</sequence>
<feature type="transmembrane region" description="Helical" evidence="1">
    <location>
        <begin position="220"/>
        <end position="237"/>
    </location>
</feature>
<feature type="transmembrane region" description="Helical" evidence="1">
    <location>
        <begin position="175"/>
        <end position="208"/>
    </location>
</feature>
<feature type="transmembrane region" description="Helical" evidence="1">
    <location>
        <begin position="590"/>
        <end position="607"/>
    </location>
</feature>
<evidence type="ECO:0000256" key="1">
    <source>
        <dbReference type="SAM" id="Phobius"/>
    </source>
</evidence>
<organism evidence="2 3">
    <name type="scientific">Candidatus Roizmanbacteria bacterium RIFCSPLOWO2_01_FULL_35_13</name>
    <dbReference type="NCBI Taxonomy" id="1802055"/>
    <lineage>
        <taxon>Bacteria</taxon>
        <taxon>Candidatus Roizmaniibacteriota</taxon>
    </lineage>
</organism>
<proteinExistence type="predicted"/>
<feature type="transmembrane region" description="Helical" evidence="1">
    <location>
        <begin position="387"/>
        <end position="410"/>
    </location>
</feature>
<dbReference type="STRING" id="1802055.A3A74_05170"/>
<evidence type="ECO:0000313" key="3">
    <source>
        <dbReference type="Proteomes" id="UP000179270"/>
    </source>
</evidence>
<protein>
    <recommendedName>
        <fullName evidence="4">Membrane protein 6-pyruvoyl-tetrahydropterin synthase-related domain-containing protein</fullName>
    </recommendedName>
</protein>
<dbReference type="Proteomes" id="UP000179270">
    <property type="component" value="Unassembled WGS sequence"/>
</dbReference>
<feature type="transmembrane region" description="Helical" evidence="1">
    <location>
        <begin position="6"/>
        <end position="26"/>
    </location>
</feature>
<accession>A0A1F7I7I6</accession>
<dbReference type="EMBL" id="MGAF01000052">
    <property type="protein sequence ID" value="OGK39331.1"/>
    <property type="molecule type" value="Genomic_DNA"/>
</dbReference>
<keyword evidence="1" id="KW-0812">Transmembrane</keyword>
<feature type="transmembrane region" description="Helical" evidence="1">
    <location>
        <begin position="422"/>
        <end position="443"/>
    </location>
</feature>
<feature type="transmembrane region" description="Helical" evidence="1">
    <location>
        <begin position="349"/>
        <end position="367"/>
    </location>
</feature>
<evidence type="ECO:0008006" key="4">
    <source>
        <dbReference type="Google" id="ProtNLM"/>
    </source>
</evidence>
<keyword evidence="1" id="KW-0472">Membrane</keyword>
<gene>
    <name evidence="2" type="ORF">A3A74_05170</name>
</gene>
<feature type="transmembrane region" description="Helical" evidence="1">
    <location>
        <begin position="58"/>
        <end position="81"/>
    </location>
</feature>